<reference evidence="2" key="1">
    <citation type="journal article" date="2021" name="Proc. Natl. Acad. Sci. U.S.A.">
        <title>A Catalog of Tens of Thousands of Viruses from Human Metagenomes Reveals Hidden Associations with Chronic Diseases.</title>
        <authorList>
            <person name="Tisza M.J."/>
            <person name="Buck C.B."/>
        </authorList>
    </citation>
    <scope>NUCLEOTIDE SEQUENCE</scope>
    <source>
        <strain evidence="2">CtnLs3</strain>
    </source>
</reference>
<accession>A0A8S5TDT5</accession>
<organism evidence="2">
    <name type="scientific">Siphoviridae sp. ctnLs3</name>
    <dbReference type="NCBI Taxonomy" id="2827937"/>
    <lineage>
        <taxon>Viruses</taxon>
        <taxon>Duplodnaviria</taxon>
        <taxon>Heunggongvirae</taxon>
        <taxon>Uroviricota</taxon>
        <taxon>Caudoviricetes</taxon>
    </lineage>
</organism>
<protein>
    <submittedName>
        <fullName evidence="2">Uncharacterized protein</fullName>
    </submittedName>
</protein>
<proteinExistence type="predicted"/>
<evidence type="ECO:0000256" key="1">
    <source>
        <dbReference type="SAM" id="MobiDB-lite"/>
    </source>
</evidence>
<dbReference type="EMBL" id="BK032804">
    <property type="protein sequence ID" value="DAF61195.1"/>
    <property type="molecule type" value="Genomic_DNA"/>
</dbReference>
<name>A0A8S5TDT5_9CAUD</name>
<evidence type="ECO:0000313" key="2">
    <source>
        <dbReference type="EMBL" id="DAF61195.1"/>
    </source>
</evidence>
<feature type="region of interest" description="Disordered" evidence="1">
    <location>
        <begin position="1"/>
        <end position="37"/>
    </location>
</feature>
<sequence length="37" mass="4036">MTPSVNSRTAPAPIAGNHRRMQPCSRYPGTNHKAVCK</sequence>